<dbReference type="VEuPathDB" id="FungiDB:FUN_016938"/>
<dbReference type="EMBL" id="LLXI01001901">
    <property type="protein sequence ID" value="PKY55614.1"/>
    <property type="molecule type" value="Genomic_DNA"/>
</dbReference>
<dbReference type="VEuPathDB" id="FungiDB:FUN_016916"/>
<accession>A0A2I1H9R1</accession>
<keyword evidence="2" id="KW-1185">Reference proteome</keyword>
<evidence type="ECO:0000313" key="1">
    <source>
        <dbReference type="EMBL" id="PKY55614.1"/>
    </source>
</evidence>
<name>A0A2I1H9R1_9GLOM</name>
<comment type="caution">
    <text evidence="1">The sequence shown here is derived from an EMBL/GenBank/DDBJ whole genome shotgun (WGS) entry which is preliminary data.</text>
</comment>
<evidence type="ECO:0000313" key="2">
    <source>
        <dbReference type="Proteomes" id="UP000234323"/>
    </source>
</evidence>
<gene>
    <name evidence="1" type="ORF">RhiirA4_504942</name>
</gene>
<dbReference type="VEuPathDB" id="FungiDB:RhiirFUN_022230"/>
<reference evidence="1 2" key="1">
    <citation type="submission" date="2015-10" db="EMBL/GenBank/DDBJ databases">
        <title>Genome analyses suggest a sexual origin of heterokaryosis in a supposedly ancient asexual fungus.</title>
        <authorList>
            <person name="Ropars J."/>
            <person name="Sedzielewska K."/>
            <person name="Noel J."/>
            <person name="Charron P."/>
            <person name="Farinelli L."/>
            <person name="Marton T."/>
            <person name="Kruger M."/>
            <person name="Pelin A."/>
            <person name="Brachmann A."/>
            <person name="Corradi N."/>
        </authorList>
    </citation>
    <scope>NUCLEOTIDE SEQUENCE [LARGE SCALE GENOMIC DNA]</scope>
    <source>
        <strain evidence="1 2">A4</strain>
    </source>
</reference>
<sequence length="230" mass="27167">MQNDTHIAKYYETVQEAARRQRKDLINNLHIAAWFFESDLKFFFFEKVLMLIPKWGLVDWWYRFEWQHHGSVLVHIIAKRKEAPEIDWENMKNNDSLVTTINTDLNAPPSDHHPCQKHSEDFMIIMQYKLLKGNWVECSGEYIVRMVRYRDLLSLTENHTLSWIDLYNQHLVEINDDPDDLIGPAVDDIQEVDGNDSDEEITTGVTKACYDIMKLKRQKALSNRQLVATK</sequence>
<organism evidence="1 2">
    <name type="scientific">Rhizophagus irregularis</name>
    <dbReference type="NCBI Taxonomy" id="588596"/>
    <lineage>
        <taxon>Eukaryota</taxon>
        <taxon>Fungi</taxon>
        <taxon>Fungi incertae sedis</taxon>
        <taxon>Mucoromycota</taxon>
        <taxon>Glomeromycotina</taxon>
        <taxon>Glomeromycetes</taxon>
        <taxon>Glomerales</taxon>
        <taxon>Glomeraceae</taxon>
        <taxon>Rhizophagus</taxon>
    </lineage>
</organism>
<protein>
    <submittedName>
        <fullName evidence="1">Uncharacterized protein</fullName>
    </submittedName>
</protein>
<dbReference type="VEuPathDB" id="FungiDB:RhiirA1_531139"/>
<proteinExistence type="predicted"/>
<dbReference type="VEuPathDB" id="FungiDB:RhiirFUN_022270"/>
<dbReference type="AlphaFoldDB" id="A0A2I1H9R1"/>
<dbReference type="Proteomes" id="UP000234323">
    <property type="component" value="Unassembled WGS sequence"/>
</dbReference>